<dbReference type="Proteomes" id="UP000807025">
    <property type="component" value="Unassembled WGS sequence"/>
</dbReference>
<dbReference type="AlphaFoldDB" id="A0A9P6D3W6"/>
<evidence type="ECO:0008006" key="3">
    <source>
        <dbReference type="Google" id="ProtNLM"/>
    </source>
</evidence>
<organism evidence="1 2">
    <name type="scientific">Pleurotus eryngii</name>
    <name type="common">Boletus of the steppes</name>
    <dbReference type="NCBI Taxonomy" id="5323"/>
    <lineage>
        <taxon>Eukaryota</taxon>
        <taxon>Fungi</taxon>
        <taxon>Dikarya</taxon>
        <taxon>Basidiomycota</taxon>
        <taxon>Agaricomycotina</taxon>
        <taxon>Agaricomycetes</taxon>
        <taxon>Agaricomycetidae</taxon>
        <taxon>Agaricales</taxon>
        <taxon>Pleurotineae</taxon>
        <taxon>Pleurotaceae</taxon>
        <taxon>Pleurotus</taxon>
    </lineage>
</organism>
<dbReference type="EMBL" id="MU154649">
    <property type="protein sequence ID" value="KAF9490117.1"/>
    <property type="molecule type" value="Genomic_DNA"/>
</dbReference>
<name>A0A9P6D3W6_PLEER</name>
<comment type="caution">
    <text evidence="1">The sequence shown here is derived from an EMBL/GenBank/DDBJ whole genome shotgun (WGS) entry which is preliminary data.</text>
</comment>
<dbReference type="InterPro" id="IPR036282">
    <property type="entry name" value="Glutathione-S-Trfase_C_sf"/>
</dbReference>
<dbReference type="GO" id="GO:0005737">
    <property type="term" value="C:cytoplasm"/>
    <property type="evidence" value="ECO:0007669"/>
    <property type="project" value="TreeGrafter"/>
</dbReference>
<reference evidence="1" key="1">
    <citation type="submission" date="2020-11" db="EMBL/GenBank/DDBJ databases">
        <authorList>
            <consortium name="DOE Joint Genome Institute"/>
            <person name="Ahrendt S."/>
            <person name="Riley R."/>
            <person name="Andreopoulos W."/>
            <person name="Labutti K."/>
            <person name="Pangilinan J."/>
            <person name="Ruiz-Duenas F.J."/>
            <person name="Barrasa J.M."/>
            <person name="Sanchez-Garcia M."/>
            <person name="Camarero S."/>
            <person name="Miyauchi S."/>
            <person name="Serrano A."/>
            <person name="Linde D."/>
            <person name="Babiker R."/>
            <person name="Drula E."/>
            <person name="Ayuso-Fernandez I."/>
            <person name="Pacheco R."/>
            <person name="Padilla G."/>
            <person name="Ferreira P."/>
            <person name="Barriuso J."/>
            <person name="Kellner H."/>
            <person name="Castanera R."/>
            <person name="Alfaro M."/>
            <person name="Ramirez L."/>
            <person name="Pisabarro A.G."/>
            <person name="Kuo A."/>
            <person name="Tritt A."/>
            <person name="Lipzen A."/>
            <person name="He G."/>
            <person name="Yan M."/>
            <person name="Ng V."/>
            <person name="Cullen D."/>
            <person name="Martin F."/>
            <person name="Rosso M.-N."/>
            <person name="Henrissat B."/>
            <person name="Hibbett D."/>
            <person name="Martinez A.T."/>
            <person name="Grigoriev I.V."/>
        </authorList>
    </citation>
    <scope>NUCLEOTIDE SEQUENCE</scope>
    <source>
        <strain evidence="1">ATCC 90797</strain>
    </source>
</reference>
<evidence type="ECO:0000313" key="1">
    <source>
        <dbReference type="EMBL" id="KAF9490117.1"/>
    </source>
</evidence>
<keyword evidence="2" id="KW-1185">Reference proteome</keyword>
<proteinExistence type="predicted"/>
<gene>
    <name evidence="1" type="ORF">BDN71DRAFT_1434901</name>
</gene>
<dbReference type="PANTHER" id="PTHR43968">
    <property type="match status" value="1"/>
</dbReference>
<dbReference type="SUPFAM" id="SSF47616">
    <property type="entry name" value="GST C-terminal domain-like"/>
    <property type="match status" value="1"/>
</dbReference>
<dbReference type="Gene3D" id="1.20.1050.10">
    <property type="match status" value="1"/>
</dbReference>
<dbReference type="InterPro" id="IPR050983">
    <property type="entry name" value="GST_Omega/HSP26"/>
</dbReference>
<dbReference type="CDD" id="cd00570">
    <property type="entry name" value="GST_N_family"/>
    <property type="match status" value="1"/>
</dbReference>
<evidence type="ECO:0000313" key="2">
    <source>
        <dbReference type="Proteomes" id="UP000807025"/>
    </source>
</evidence>
<sequence>MSTPQITLYTNKVEIALREAKAEYSLYDVNLMKKPAWFVEKVNSVGKLLHIYSSIQHHTYDLHLEGAYDNVRRPSRLAGQAIACFLQADESLVILEFITDIFPETNLLPRDPVDRASARFLVNLFTEKLRTVQSDVLVKRGSPQELIAVIEELQKYMPEPGDNKGPYINGNTFTSIDAIAAAFLKRLDGCLKRDVGSFPEGEGIKAYDVLRTSGGYRGIGHIFRRYFKGSQSWELFLSVHPTGTGMSTMKGWSQLE</sequence>
<dbReference type="PANTHER" id="PTHR43968:SF6">
    <property type="entry name" value="GLUTATHIONE S-TRANSFERASE OMEGA"/>
    <property type="match status" value="1"/>
</dbReference>
<dbReference type="OrthoDB" id="202840at2759"/>
<accession>A0A9P6D3W6</accession>
<dbReference type="Gene3D" id="3.40.30.10">
    <property type="entry name" value="Glutaredoxin"/>
    <property type="match status" value="2"/>
</dbReference>
<protein>
    <recommendedName>
        <fullName evidence="3">GST N-terminal domain-containing protein</fullName>
    </recommendedName>
</protein>